<organism evidence="6 7">
    <name type="scientific">Tothia fuscella</name>
    <dbReference type="NCBI Taxonomy" id="1048955"/>
    <lineage>
        <taxon>Eukaryota</taxon>
        <taxon>Fungi</taxon>
        <taxon>Dikarya</taxon>
        <taxon>Ascomycota</taxon>
        <taxon>Pezizomycotina</taxon>
        <taxon>Dothideomycetes</taxon>
        <taxon>Pleosporomycetidae</taxon>
        <taxon>Venturiales</taxon>
        <taxon>Cylindrosympodiaceae</taxon>
        <taxon>Tothia</taxon>
    </lineage>
</organism>
<dbReference type="Pfam" id="PF07992">
    <property type="entry name" value="Pyr_redox_2"/>
    <property type="match status" value="1"/>
</dbReference>
<evidence type="ECO:0000256" key="3">
    <source>
        <dbReference type="ARBA" id="ARBA00022827"/>
    </source>
</evidence>
<evidence type="ECO:0000256" key="2">
    <source>
        <dbReference type="ARBA" id="ARBA00022630"/>
    </source>
</evidence>
<keyword evidence="2" id="KW-0285">Flavoprotein</keyword>
<proteinExistence type="inferred from homology"/>
<reference evidence="6" key="1">
    <citation type="journal article" date="2020" name="Stud. Mycol.">
        <title>101 Dothideomycetes genomes: a test case for predicting lifestyles and emergence of pathogens.</title>
        <authorList>
            <person name="Haridas S."/>
            <person name="Albert R."/>
            <person name="Binder M."/>
            <person name="Bloem J."/>
            <person name="Labutti K."/>
            <person name="Salamov A."/>
            <person name="Andreopoulos B."/>
            <person name="Baker S."/>
            <person name="Barry K."/>
            <person name="Bills G."/>
            <person name="Bluhm B."/>
            <person name="Cannon C."/>
            <person name="Castanera R."/>
            <person name="Culley D."/>
            <person name="Daum C."/>
            <person name="Ezra D."/>
            <person name="Gonzalez J."/>
            <person name="Henrissat B."/>
            <person name="Kuo A."/>
            <person name="Liang C."/>
            <person name="Lipzen A."/>
            <person name="Lutzoni F."/>
            <person name="Magnuson J."/>
            <person name="Mondo S."/>
            <person name="Nolan M."/>
            <person name="Ohm R."/>
            <person name="Pangilinan J."/>
            <person name="Park H.-J."/>
            <person name="Ramirez L."/>
            <person name="Alfaro M."/>
            <person name="Sun H."/>
            <person name="Tritt A."/>
            <person name="Yoshinaga Y."/>
            <person name="Zwiers L.-H."/>
            <person name="Turgeon B."/>
            <person name="Goodwin S."/>
            <person name="Spatafora J."/>
            <person name="Crous P."/>
            <person name="Grigoriev I."/>
        </authorList>
    </citation>
    <scope>NUCLEOTIDE SEQUENCE</scope>
    <source>
        <strain evidence="6">CBS 130266</strain>
    </source>
</reference>
<dbReference type="PANTHER" id="PTHR43735:SF3">
    <property type="entry name" value="FERROPTOSIS SUPPRESSOR PROTEIN 1"/>
    <property type="match status" value="1"/>
</dbReference>
<keyword evidence="7" id="KW-1185">Reference proteome</keyword>
<evidence type="ECO:0000256" key="1">
    <source>
        <dbReference type="ARBA" id="ARBA00006442"/>
    </source>
</evidence>
<evidence type="ECO:0000256" key="4">
    <source>
        <dbReference type="ARBA" id="ARBA00023002"/>
    </source>
</evidence>
<evidence type="ECO:0000313" key="7">
    <source>
        <dbReference type="Proteomes" id="UP000800235"/>
    </source>
</evidence>
<dbReference type="PRINTS" id="PR00411">
    <property type="entry name" value="PNDRDTASEI"/>
</dbReference>
<keyword evidence="4" id="KW-0560">Oxidoreductase</keyword>
<feature type="domain" description="FAD/NAD(P)-binding" evidence="5">
    <location>
        <begin position="7"/>
        <end position="324"/>
    </location>
</feature>
<dbReference type="AlphaFoldDB" id="A0A9P4NMW1"/>
<dbReference type="GO" id="GO:0050660">
    <property type="term" value="F:flavin adenine dinucleotide binding"/>
    <property type="evidence" value="ECO:0007669"/>
    <property type="project" value="TreeGrafter"/>
</dbReference>
<comment type="similarity">
    <text evidence="1">Belongs to the FAD-dependent oxidoreductase family.</text>
</comment>
<evidence type="ECO:0000313" key="6">
    <source>
        <dbReference type="EMBL" id="KAF2427541.1"/>
    </source>
</evidence>
<dbReference type="GO" id="GO:0005737">
    <property type="term" value="C:cytoplasm"/>
    <property type="evidence" value="ECO:0007669"/>
    <property type="project" value="TreeGrafter"/>
</dbReference>
<keyword evidence="3" id="KW-0274">FAD</keyword>
<dbReference type="Proteomes" id="UP000800235">
    <property type="component" value="Unassembled WGS sequence"/>
</dbReference>
<protein>
    <submittedName>
        <fullName evidence="6">FAD/NAD(P)-binding domain-containing protein</fullName>
    </submittedName>
</protein>
<dbReference type="InterPro" id="IPR023753">
    <property type="entry name" value="FAD/NAD-binding_dom"/>
</dbReference>
<evidence type="ECO:0000259" key="5">
    <source>
        <dbReference type="Pfam" id="PF07992"/>
    </source>
</evidence>
<gene>
    <name evidence="6" type="ORF">EJ08DRAFT_592947</name>
</gene>
<dbReference type="SUPFAM" id="SSF51905">
    <property type="entry name" value="FAD/NAD(P)-binding domain"/>
    <property type="match status" value="1"/>
</dbReference>
<dbReference type="Gene3D" id="3.50.50.100">
    <property type="match status" value="1"/>
</dbReference>
<dbReference type="OrthoDB" id="202203at2759"/>
<comment type="caution">
    <text evidence="6">The sequence shown here is derived from an EMBL/GenBank/DDBJ whole genome shotgun (WGS) entry which is preliminary data.</text>
</comment>
<dbReference type="GO" id="GO:0004174">
    <property type="term" value="F:electron-transferring-flavoprotein dehydrogenase activity"/>
    <property type="evidence" value="ECO:0007669"/>
    <property type="project" value="TreeGrafter"/>
</dbReference>
<dbReference type="EMBL" id="MU007059">
    <property type="protein sequence ID" value="KAF2427541.1"/>
    <property type="molecule type" value="Genomic_DNA"/>
</dbReference>
<name>A0A9P4NMW1_9PEZI</name>
<accession>A0A9P4NMW1</accession>
<sequence>MSKEPFNIVILGASFAGLSAAHNFLRKTIDELGITRTAPKYRVVLISPSTHLFWNIGAPRAIVGTKLIPHSKSFTSIEDAFRDYPKNRFSFIQGSAIAVDFSQKNVTIANQRQTSQKIPYHALILATGTSTDSPLLSLHGPHEKTIAALNAFHARLRDATSIIIAGGGPSGVECAGQLATYVNGGRGAKKLPQGPISPTIIILISGNSRLLPRLPEAVSDKAEQKLKRMGVNVMHNLRLLSAQELPSGATRCVLSDDLSMQCDSFVAATGVHPNTSFLPTELLDASGYISADPQYLRVGRAGDRVYAIGDCAAYSKNSIMDVYESISPLIQNLKNDLLTYELKTQYPFGGAEEKLAELEDLAYEQNQTITQLLPITRFGGVGVIFGHRIPSFLVHLMKGKDYGFKKARSTVGAGHNPYKPNKFGM</sequence>
<dbReference type="InterPro" id="IPR036188">
    <property type="entry name" value="FAD/NAD-bd_sf"/>
</dbReference>
<dbReference type="PANTHER" id="PTHR43735">
    <property type="entry name" value="APOPTOSIS-INDUCING FACTOR 1"/>
    <property type="match status" value="1"/>
</dbReference>
<dbReference type="PRINTS" id="PR00368">
    <property type="entry name" value="FADPNR"/>
</dbReference>